<protein>
    <submittedName>
        <fullName evidence="2">Uncharacterized protein</fullName>
    </submittedName>
</protein>
<dbReference type="EMBL" id="JAOQAV010000012">
    <property type="protein sequence ID" value="KAJ4189666.1"/>
    <property type="molecule type" value="Genomic_DNA"/>
</dbReference>
<reference evidence="2" key="1">
    <citation type="submission" date="2022-09" db="EMBL/GenBank/DDBJ databases">
        <title>Fusarium specimens isolated from Avocado Roots.</title>
        <authorList>
            <person name="Stajich J."/>
            <person name="Roper C."/>
            <person name="Heimlech-Rivalta G."/>
        </authorList>
    </citation>
    <scope>NUCLEOTIDE SEQUENCE</scope>
    <source>
        <strain evidence="2">A02</strain>
    </source>
</reference>
<accession>A0A9W8V0R2</accession>
<keyword evidence="3" id="KW-1185">Reference proteome</keyword>
<proteinExistence type="predicted"/>
<dbReference type="Proteomes" id="UP001152087">
    <property type="component" value="Unassembled WGS sequence"/>
</dbReference>
<gene>
    <name evidence="2" type="ORF">NW755_005669</name>
</gene>
<evidence type="ECO:0000313" key="2">
    <source>
        <dbReference type="EMBL" id="KAJ4189666.1"/>
    </source>
</evidence>
<comment type="caution">
    <text evidence="2">The sequence shown here is derived from an EMBL/GenBank/DDBJ whole genome shotgun (WGS) entry which is preliminary data.</text>
</comment>
<feature type="region of interest" description="Disordered" evidence="1">
    <location>
        <begin position="31"/>
        <end position="51"/>
    </location>
</feature>
<dbReference type="AlphaFoldDB" id="A0A9W8V0R2"/>
<feature type="compositionally biased region" description="Polar residues" evidence="1">
    <location>
        <begin position="104"/>
        <end position="118"/>
    </location>
</feature>
<feature type="region of interest" description="Disordered" evidence="1">
    <location>
        <begin position="86"/>
        <end position="120"/>
    </location>
</feature>
<organism evidence="2 3">
    <name type="scientific">Fusarium falciforme</name>
    <dbReference type="NCBI Taxonomy" id="195108"/>
    <lineage>
        <taxon>Eukaryota</taxon>
        <taxon>Fungi</taxon>
        <taxon>Dikarya</taxon>
        <taxon>Ascomycota</taxon>
        <taxon>Pezizomycotina</taxon>
        <taxon>Sordariomycetes</taxon>
        <taxon>Hypocreomycetidae</taxon>
        <taxon>Hypocreales</taxon>
        <taxon>Nectriaceae</taxon>
        <taxon>Fusarium</taxon>
        <taxon>Fusarium solani species complex</taxon>
    </lineage>
</organism>
<sequence length="136" mass="15009">MTIEKASSWRIATKRHVNTWRWRCNVKHSQQSGFRQASTNKAEEGNLSGGGISRRREEVACCQQSTHKGDARHPPCMCICEVLPAGSRSTTPDETGGRGGFERATNNSRGASDGTNGSCVYHRGWRDNMEAVVRSI</sequence>
<feature type="compositionally biased region" description="Polar residues" evidence="1">
    <location>
        <begin position="31"/>
        <end position="40"/>
    </location>
</feature>
<name>A0A9W8V0R2_9HYPO</name>
<evidence type="ECO:0000256" key="1">
    <source>
        <dbReference type="SAM" id="MobiDB-lite"/>
    </source>
</evidence>
<evidence type="ECO:0000313" key="3">
    <source>
        <dbReference type="Proteomes" id="UP001152087"/>
    </source>
</evidence>